<reference evidence="2 3" key="1">
    <citation type="submission" date="2024-06" db="EMBL/GenBank/DDBJ databases">
        <authorList>
            <person name="Pan Q."/>
            <person name="Wen M."/>
            <person name="Jouanno E."/>
            <person name="Zahm M."/>
            <person name="Klopp C."/>
            <person name="Cabau C."/>
            <person name="Louis A."/>
            <person name="Berthelot C."/>
            <person name="Parey E."/>
            <person name="Roest Crollius H."/>
            <person name="Montfort J."/>
            <person name="Robinson-Rechavi M."/>
            <person name="Bouchez O."/>
            <person name="Lampietro C."/>
            <person name="Lopez Roques C."/>
            <person name="Donnadieu C."/>
            <person name="Postlethwait J."/>
            <person name="Bobe J."/>
            <person name="Verreycken H."/>
            <person name="Guiguen Y."/>
        </authorList>
    </citation>
    <scope>NUCLEOTIDE SEQUENCE [LARGE SCALE GENOMIC DNA]</scope>
    <source>
        <strain evidence="2">Up_M1</strain>
        <tissue evidence="2">Testis</tissue>
    </source>
</reference>
<evidence type="ECO:0000256" key="1">
    <source>
        <dbReference type="SAM" id="MobiDB-lite"/>
    </source>
</evidence>
<feature type="compositionally biased region" description="Basic residues" evidence="1">
    <location>
        <begin position="55"/>
        <end position="67"/>
    </location>
</feature>
<dbReference type="EMBL" id="JAGEUA010000009">
    <property type="protein sequence ID" value="KAL0965587.1"/>
    <property type="molecule type" value="Genomic_DNA"/>
</dbReference>
<protein>
    <submittedName>
        <fullName evidence="2">Uncharacterized protein</fullName>
    </submittedName>
</protein>
<feature type="region of interest" description="Disordered" evidence="1">
    <location>
        <begin position="1"/>
        <end position="67"/>
    </location>
</feature>
<keyword evidence="3" id="KW-1185">Reference proteome</keyword>
<comment type="caution">
    <text evidence="2">The sequence shown here is derived from an EMBL/GenBank/DDBJ whole genome shotgun (WGS) entry which is preliminary data.</text>
</comment>
<feature type="compositionally biased region" description="Basic and acidic residues" evidence="1">
    <location>
        <begin position="8"/>
        <end position="54"/>
    </location>
</feature>
<dbReference type="AlphaFoldDB" id="A0ABD0WPJ7"/>
<accession>A0ABD0WPJ7</accession>
<evidence type="ECO:0000313" key="3">
    <source>
        <dbReference type="Proteomes" id="UP001557470"/>
    </source>
</evidence>
<organism evidence="2 3">
    <name type="scientific">Umbra pygmaea</name>
    <name type="common">Eastern mudminnow</name>
    <dbReference type="NCBI Taxonomy" id="75934"/>
    <lineage>
        <taxon>Eukaryota</taxon>
        <taxon>Metazoa</taxon>
        <taxon>Chordata</taxon>
        <taxon>Craniata</taxon>
        <taxon>Vertebrata</taxon>
        <taxon>Euteleostomi</taxon>
        <taxon>Actinopterygii</taxon>
        <taxon>Neopterygii</taxon>
        <taxon>Teleostei</taxon>
        <taxon>Protacanthopterygii</taxon>
        <taxon>Esociformes</taxon>
        <taxon>Umbridae</taxon>
        <taxon>Umbra</taxon>
    </lineage>
</organism>
<evidence type="ECO:0000313" key="2">
    <source>
        <dbReference type="EMBL" id="KAL0965587.1"/>
    </source>
</evidence>
<name>A0ABD0WPJ7_UMBPY</name>
<proteinExistence type="predicted"/>
<gene>
    <name evidence="2" type="ORF">UPYG_G00283260</name>
</gene>
<dbReference type="Proteomes" id="UP001557470">
    <property type="component" value="Unassembled WGS sequence"/>
</dbReference>
<sequence>MSPSGAEMARRYRERCDSDPDRRRKYLEKERDKWNKDRETGKKKGISELSEREKRAKRKKWKEAKRQARARAQSLYDKLKSQDTPFEPFFVPERDIESLPEVPAISAVKDTMRIHQAISLTPSQMKYRDTSCLCKREEGVLDCSYFKLQHVERHQITIEDQK</sequence>